<dbReference type="PIRSF" id="PIRSF017318">
    <property type="entry name" value="Chor_mut_AroQ_eu"/>
    <property type="match status" value="1"/>
</dbReference>
<dbReference type="InterPro" id="IPR002701">
    <property type="entry name" value="CM_II_prokaryot"/>
</dbReference>
<evidence type="ECO:0000256" key="7">
    <source>
        <dbReference type="ARBA" id="ARBA00023141"/>
    </source>
</evidence>
<evidence type="ECO:0000256" key="6">
    <source>
        <dbReference type="ARBA" id="ARBA00022605"/>
    </source>
</evidence>
<comment type="caution">
    <text evidence="11">The sequence shown here is derived from an EMBL/GenBank/DDBJ whole genome shotgun (WGS) entry which is preliminary data.</text>
</comment>
<dbReference type="InterPro" id="IPR008238">
    <property type="entry name" value="Chorismate_mutase_AroQ_euk"/>
</dbReference>
<evidence type="ECO:0000256" key="9">
    <source>
        <dbReference type="PIRNR" id="PIRNR017318"/>
    </source>
</evidence>
<evidence type="ECO:0000256" key="3">
    <source>
        <dbReference type="ARBA" id="ARBA00004817"/>
    </source>
</evidence>
<gene>
    <name evidence="11" type="ORF">WJX81_007337</name>
</gene>
<dbReference type="Proteomes" id="UP001445335">
    <property type="component" value="Unassembled WGS sequence"/>
</dbReference>
<evidence type="ECO:0000256" key="1">
    <source>
        <dbReference type="ARBA" id="ARBA00000824"/>
    </source>
</evidence>
<dbReference type="PROSITE" id="PS51169">
    <property type="entry name" value="CHORISMATE_MUT_3"/>
    <property type="match status" value="1"/>
</dbReference>
<evidence type="ECO:0000256" key="5">
    <source>
        <dbReference type="ARBA" id="ARBA00022490"/>
    </source>
</evidence>
<comment type="pathway">
    <text evidence="3">Metabolic intermediate biosynthesis; prephenate biosynthesis; prephenate from chorismate: step 1/1.</text>
</comment>
<reference evidence="11 12" key="1">
    <citation type="journal article" date="2024" name="Nat. Commun.">
        <title>Phylogenomics reveals the evolutionary origins of lichenization in chlorophyte algae.</title>
        <authorList>
            <person name="Puginier C."/>
            <person name="Libourel C."/>
            <person name="Otte J."/>
            <person name="Skaloud P."/>
            <person name="Haon M."/>
            <person name="Grisel S."/>
            <person name="Petersen M."/>
            <person name="Berrin J.G."/>
            <person name="Delaux P.M."/>
            <person name="Dal Grande F."/>
            <person name="Keller J."/>
        </authorList>
    </citation>
    <scope>NUCLEOTIDE SEQUENCE [LARGE SCALE GENOMIC DNA]</scope>
    <source>
        <strain evidence="11 12">SAG 245.80</strain>
    </source>
</reference>
<dbReference type="GO" id="GO:0005737">
    <property type="term" value="C:cytoplasm"/>
    <property type="evidence" value="ECO:0007669"/>
    <property type="project" value="UniProtKB-SubCell"/>
</dbReference>
<dbReference type="PANTHER" id="PTHR21145:SF12">
    <property type="entry name" value="CHORISMATE MUTASE"/>
    <property type="match status" value="1"/>
</dbReference>
<feature type="domain" description="Chorismate mutase" evidence="10">
    <location>
        <begin position="177"/>
        <end position="296"/>
    </location>
</feature>
<evidence type="ECO:0000313" key="11">
    <source>
        <dbReference type="EMBL" id="KAK9837504.1"/>
    </source>
</evidence>
<dbReference type="PANTHER" id="PTHR21145">
    <property type="entry name" value="CHORISMATE MUTASE"/>
    <property type="match status" value="1"/>
</dbReference>
<comment type="catalytic activity">
    <reaction evidence="1 9">
        <text>chorismate = prephenate</text>
        <dbReference type="Rhea" id="RHEA:13897"/>
        <dbReference type="ChEBI" id="CHEBI:29748"/>
        <dbReference type="ChEBI" id="CHEBI:29934"/>
        <dbReference type="EC" id="5.4.99.5"/>
    </reaction>
</comment>
<dbReference type="GO" id="GO:0009073">
    <property type="term" value="P:aromatic amino acid family biosynthetic process"/>
    <property type="evidence" value="ECO:0007669"/>
    <property type="project" value="UniProtKB-UniRule"/>
</dbReference>
<dbReference type="NCBIfam" id="TIGR01802">
    <property type="entry name" value="CM_pl-yst"/>
    <property type="match status" value="1"/>
</dbReference>
<sequence>MDYAHDHQRAEHMAVATSMATQQQSQGTRLLERTDSIDRSNMLSLDNIRQSLIRQEDSIIFSLIERSQFAHNMPVYEADNVLVPGYAESGRRYSLLEYLLQETEQLHGKIRRYTSPDEHPFFPGALPPLVLPPLTYSEVLAPCARSININPKIMSLYLNHLLPAVTTADDDGNYGSCATYDVLALQALSKRIHYGKFVAEAKFLARTADYTRLIEAGDAEGLMRMLTDERVEALVVERVRQKAAMYGCDPAPPSEDGIHSEADGDVWPACASYKVNPNLVAELYDRWVMPLTKEVQVAYLLRRLDGSAA</sequence>
<evidence type="ECO:0000256" key="8">
    <source>
        <dbReference type="ARBA" id="ARBA00023235"/>
    </source>
</evidence>
<evidence type="ECO:0000313" key="12">
    <source>
        <dbReference type="Proteomes" id="UP001445335"/>
    </source>
</evidence>
<dbReference type="SUPFAM" id="SSF48600">
    <property type="entry name" value="Chorismate mutase II"/>
    <property type="match status" value="1"/>
</dbReference>
<proteinExistence type="predicted"/>
<evidence type="ECO:0000256" key="4">
    <source>
        <dbReference type="ARBA" id="ARBA00012404"/>
    </source>
</evidence>
<keyword evidence="8 9" id="KW-0413">Isomerase</keyword>
<protein>
    <recommendedName>
        <fullName evidence="4 9">Chorismate mutase</fullName>
        <ecNumber evidence="4 9">5.4.99.5</ecNumber>
    </recommendedName>
</protein>
<dbReference type="GO" id="GO:0004106">
    <property type="term" value="F:chorismate mutase activity"/>
    <property type="evidence" value="ECO:0007669"/>
    <property type="project" value="UniProtKB-UniRule"/>
</dbReference>
<accession>A0AAW1RUV7</accession>
<dbReference type="GO" id="GO:0046417">
    <property type="term" value="P:chorismate metabolic process"/>
    <property type="evidence" value="ECO:0007669"/>
    <property type="project" value="InterPro"/>
</dbReference>
<keyword evidence="6 9" id="KW-0028">Amino-acid biosynthesis</keyword>
<dbReference type="EMBL" id="JALJOU010000021">
    <property type="protein sequence ID" value="KAK9837504.1"/>
    <property type="molecule type" value="Genomic_DNA"/>
</dbReference>
<dbReference type="EC" id="5.4.99.5" evidence="4 9"/>
<dbReference type="Gene3D" id="1.10.590.10">
    <property type="entry name" value="Chorismate mutase, AroQ class superfamily, eukaryotic"/>
    <property type="match status" value="1"/>
</dbReference>
<organism evidence="11 12">
    <name type="scientific">Elliptochloris bilobata</name>
    <dbReference type="NCBI Taxonomy" id="381761"/>
    <lineage>
        <taxon>Eukaryota</taxon>
        <taxon>Viridiplantae</taxon>
        <taxon>Chlorophyta</taxon>
        <taxon>core chlorophytes</taxon>
        <taxon>Trebouxiophyceae</taxon>
        <taxon>Trebouxiophyceae incertae sedis</taxon>
        <taxon>Elliptochloris clade</taxon>
        <taxon>Elliptochloris</taxon>
    </lineage>
</organism>
<dbReference type="InterPro" id="IPR037039">
    <property type="entry name" value="CM_AroQ_sf_eucaryotic"/>
</dbReference>
<evidence type="ECO:0000259" key="10">
    <source>
        <dbReference type="Pfam" id="PF01817"/>
    </source>
</evidence>
<evidence type="ECO:0000256" key="2">
    <source>
        <dbReference type="ARBA" id="ARBA00004496"/>
    </source>
</evidence>
<dbReference type="GO" id="GO:0008652">
    <property type="term" value="P:amino acid biosynthetic process"/>
    <property type="evidence" value="ECO:0007669"/>
    <property type="project" value="UniProtKB-KW"/>
</dbReference>
<keyword evidence="7 9" id="KW-0057">Aromatic amino acid biosynthesis</keyword>
<dbReference type="Pfam" id="PF01817">
    <property type="entry name" value="CM_2"/>
    <property type="match status" value="1"/>
</dbReference>
<name>A0AAW1RUV7_9CHLO</name>
<keyword evidence="12" id="KW-1185">Reference proteome</keyword>
<dbReference type="InterPro" id="IPR036263">
    <property type="entry name" value="Chorismate_II_sf"/>
</dbReference>
<keyword evidence="5" id="KW-0963">Cytoplasm</keyword>
<comment type="subcellular location">
    <subcellularLocation>
        <location evidence="2">Cytoplasm</location>
    </subcellularLocation>
</comment>
<dbReference type="AlphaFoldDB" id="A0AAW1RUV7"/>